<dbReference type="InterPro" id="IPR004875">
    <property type="entry name" value="DDE_SF_endonuclease_dom"/>
</dbReference>
<feature type="domain" description="DDE-1" evidence="1">
    <location>
        <begin position="70"/>
        <end position="145"/>
    </location>
</feature>
<dbReference type="Pfam" id="PF03184">
    <property type="entry name" value="DDE_1"/>
    <property type="match status" value="1"/>
</dbReference>
<dbReference type="GO" id="GO:0005634">
    <property type="term" value="C:nucleus"/>
    <property type="evidence" value="ECO:0007669"/>
    <property type="project" value="TreeGrafter"/>
</dbReference>
<reference evidence="2" key="1">
    <citation type="journal article" date="2020" name="Stud. Mycol.">
        <title>101 Dothideomycetes genomes: a test case for predicting lifestyles and emergence of pathogens.</title>
        <authorList>
            <person name="Haridas S."/>
            <person name="Albert R."/>
            <person name="Binder M."/>
            <person name="Bloem J."/>
            <person name="Labutti K."/>
            <person name="Salamov A."/>
            <person name="Andreopoulos B."/>
            <person name="Baker S."/>
            <person name="Barry K."/>
            <person name="Bills G."/>
            <person name="Bluhm B."/>
            <person name="Cannon C."/>
            <person name="Castanera R."/>
            <person name="Culley D."/>
            <person name="Daum C."/>
            <person name="Ezra D."/>
            <person name="Gonzalez J."/>
            <person name="Henrissat B."/>
            <person name="Kuo A."/>
            <person name="Liang C."/>
            <person name="Lipzen A."/>
            <person name="Lutzoni F."/>
            <person name="Magnuson J."/>
            <person name="Mondo S."/>
            <person name="Nolan M."/>
            <person name="Ohm R."/>
            <person name="Pangilinan J."/>
            <person name="Park H.-J."/>
            <person name="Ramirez L."/>
            <person name="Alfaro M."/>
            <person name="Sun H."/>
            <person name="Tritt A."/>
            <person name="Yoshinaga Y."/>
            <person name="Zwiers L.-H."/>
            <person name="Turgeon B."/>
            <person name="Goodwin S."/>
            <person name="Spatafora J."/>
            <person name="Crous P."/>
            <person name="Grigoriev I."/>
        </authorList>
    </citation>
    <scope>NUCLEOTIDE SEQUENCE</scope>
    <source>
        <strain evidence="2">CBS 183.55</strain>
    </source>
</reference>
<dbReference type="GeneID" id="54346407"/>
<evidence type="ECO:0000313" key="3">
    <source>
        <dbReference type="Proteomes" id="UP000800082"/>
    </source>
</evidence>
<dbReference type="RefSeq" id="XP_033450431.1">
    <property type="nucleotide sequence ID" value="XM_033588760.1"/>
</dbReference>
<gene>
    <name evidence="2" type="ORF">M421DRAFT_26782</name>
</gene>
<dbReference type="InterPro" id="IPR050863">
    <property type="entry name" value="CenT-Element_Derived"/>
</dbReference>
<proteinExistence type="predicted"/>
<evidence type="ECO:0000313" key="2">
    <source>
        <dbReference type="EMBL" id="KAF1930183.1"/>
    </source>
</evidence>
<dbReference type="EMBL" id="ML978964">
    <property type="protein sequence ID" value="KAF1930183.1"/>
    <property type="molecule type" value="Genomic_DNA"/>
</dbReference>
<feature type="non-terminal residue" evidence="2">
    <location>
        <position position="1"/>
    </location>
</feature>
<evidence type="ECO:0000259" key="1">
    <source>
        <dbReference type="Pfam" id="PF03184"/>
    </source>
</evidence>
<dbReference type="PANTHER" id="PTHR19303">
    <property type="entry name" value="TRANSPOSON"/>
    <property type="match status" value="1"/>
</dbReference>
<accession>A0A6A5RRW3</accession>
<sequence>IGVGGSVKAVTASERRLKPLGVQPGDREWVTLIAAINATGWVIPPFIIFKAKNHDQAWYHNPQDWRIGVKKVGGYRLLILDGHESHKSLAFQDLCEENNIITLCMPPHTSHILQPLDVGCFAPLKRAYKEEIRVLANCYINYIDKKAFLAALTLVFDQAFSKDNILSSFRATSLVPDNPEVVLSRLEVKPRTLTLPLPRSTPWQP</sequence>
<keyword evidence="3" id="KW-1185">Reference proteome</keyword>
<dbReference type="AlphaFoldDB" id="A0A6A5RRW3"/>
<feature type="non-terminal residue" evidence="2">
    <location>
        <position position="205"/>
    </location>
</feature>
<dbReference type="OrthoDB" id="5425161at2759"/>
<dbReference type="Proteomes" id="UP000800082">
    <property type="component" value="Unassembled WGS sequence"/>
</dbReference>
<protein>
    <submittedName>
        <fullName evidence="2">DDE-domain-containing protein</fullName>
    </submittedName>
</protein>
<dbReference type="PANTHER" id="PTHR19303:SF74">
    <property type="entry name" value="POGO TRANSPOSABLE ELEMENT WITH KRAB DOMAIN"/>
    <property type="match status" value="1"/>
</dbReference>
<name>A0A6A5RRW3_9PLEO</name>
<organism evidence="2 3">
    <name type="scientific">Didymella exigua CBS 183.55</name>
    <dbReference type="NCBI Taxonomy" id="1150837"/>
    <lineage>
        <taxon>Eukaryota</taxon>
        <taxon>Fungi</taxon>
        <taxon>Dikarya</taxon>
        <taxon>Ascomycota</taxon>
        <taxon>Pezizomycotina</taxon>
        <taxon>Dothideomycetes</taxon>
        <taxon>Pleosporomycetidae</taxon>
        <taxon>Pleosporales</taxon>
        <taxon>Pleosporineae</taxon>
        <taxon>Didymellaceae</taxon>
        <taxon>Didymella</taxon>
    </lineage>
</organism>
<dbReference type="GO" id="GO:0003677">
    <property type="term" value="F:DNA binding"/>
    <property type="evidence" value="ECO:0007669"/>
    <property type="project" value="TreeGrafter"/>
</dbReference>